<comment type="caution">
    <text evidence="9">The sequence shown here is derived from an EMBL/GenBank/DDBJ whole genome shotgun (WGS) entry which is preliminary data.</text>
</comment>
<dbReference type="GO" id="GO:0005886">
    <property type="term" value="C:plasma membrane"/>
    <property type="evidence" value="ECO:0007669"/>
    <property type="project" value="UniProtKB-SubCell"/>
</dbReference>
<dbReference type="EMBL" id="JAAMPA010000001">
    <property type="protein sequence ID" value="NIH68537.1"/>
    <property type="molecule type" value="Genomic_DNA"/>
</dbReference>
<evidence type="ECO:0000313" key="10">
    <source>
        <dbReference type="Proteomes" id="UP000552836"/>
    </source>
</evidence>
<accession>A0A846LM35</accession>
<feature type="domain" description="Cardiolipin synthase N-terminal" evidence="7">
    <location>
        <begin position="66"/>
        <end position="105"/>
    </location>
</feature>
<dbReference type="Proteomes" id="UP000552836">
    <property type="component" value="Unassembled WGS sequence"/>
</dbReference>
<reference evidence="9 10" key="3">
    <citation type="submission" date="2020-02" db="EMBL/GenBank/DDBJ databases">
        <title>Sequencing the genomes of 1000 actinobacteria strains.</title>
        <authorList>
            <person name="Klenk H.-P."/>
        </authorList>
    </citation>
    <scope>NUCLEOTIDE SEQUENCE [LARGE SCALE GENOMIC DNA]</scope>
    <source>
        <strain evidence="9 10">DSM 45201</strain>
    </source>
</reference>
<feature type="transmembrane region" description="Helical" evidence="6">
    <location>
        <begin position="51"/>
        <end position="69"/>
    </location>
</feature>
<reference evidence="8" key="4">
    <citation type="submission" date="2024-05" db="EMBL/GenBank/DDBJ databases">
        <authorList>
            <person name="Sun Q."/>
            <person name="Zhou Y."/>
        </authorList>
    </citation>
    <scope>NUCLEOTIDE SEQUENCE</scope>
    <source>
        <strain evidence="8">CGMCC 4.5581</strain>
    </source>
</reference>
<dbReference type="Pfam" id="PF13396">
    <property type="entry name" value="PLDc_N"/>
    <property type="match status" value="1"/>
</dbReference>
<reference evidence="8" key="1">
    <citation type="journal article" date="2014" name="Int. J. Syst. Evol. Microbiol.">
        <title>Complete genome of a new Firmicutes species belonging to the dominant human colonic microbiota ('Ruminococcus bicirculans') reveals two chromosomes and a selective capacity to utilize plant glucans.</title>
        <authorList>
            <consortium name="NISC Comparative Sequencing Program"/>
            <person name="Wegmann U."/>
            <person name="Louis P."/>
            <person name="Goesmann A."/>
            <person name="Henrissat B."/>
            <person name="Duncan S.H."/>
            <person name="Flint H.J."/>
        </authorList>
    </citation>
    <scope>NUCLEOTIDE SEQUENCE</scope>
    <source>
        <strain evidence="8">CGMCC 4.5581</strain>
    </source>
</reference>
<evidence type="ECO:0000313" key="8">
    <source>
        <dbReference type="EMBL" id="GGL58004.1"/>
    </source>
</evidence>
<sequence length="115" mass="12542">MTRRADTDGTGTTLLVDAVRAALPGGHRRATGTGCVRYPRRWQDLTPRQQTAVLVLGSVQLSLAATAWADLAASPAEQVTGSKLRWALAIAVNWVGPLAWFRWGRRDRRAGYSRG</sequence>
<dbReference type="RefSeq" id="WP_208382867.1">
    <property type="nucleotide sequence ID" value="NZ_BAABJU010000023.1"/>
</dbReference>
<gene>
    <name evidence="9" type="ORF">FB380_002983</name>
    <name evidence="8" type="ORF">GCM10011589_12580</name>
</gene>
<protein>
    <recommendedName>
        <fullName evidence="7">Cardiolipin synthase N-terminal domain-containing protein</fullName>
    </recommendedName>
</protein>
<feature type="transmembrane region" description="Helical" evidence="6">
    <location>
        <begin position="84"/>
        <end position="103"/>
    </location>
</feature>
<evidence type="ECO:0000256" key="5">
    <source>
        <dbReference type="ARBA" id="ARBA00023136"/>
    </source>
</evidence>
<dbReference type="Proteomes" id="UP000648663">
    <property type="component" value="Unassembled WGS sequence"/>
</dbReference>
<keyword evidence="4 6" id="KW-1133">Transmembrane helix</keyword>
<dbReference type="AlphaFoldDB" id="A0A846LM35"/>
<evidence type="ECO:0000256" key="4">
    <source>
        <dbReference type="ARBA" id="ARBA00022989"/>
    </source>
</evidence>
<proteinExistence type="predicted"/>
<evidence type="ECO:0000256" key="1">
    <source>
        <dbReference type="ARBA" id="ARBA00004651"/>
    </source>
</evidence>
<dbReference type="EMBL" id="BMMI01000002">
    <property type="protein sequence ID" value="GGL58004.1"/>
    <property type="molecule type" value="Genomic_DNA"/>
</dbReference>
<keyword evidence="11" id="KW-1185">Reference proteome</keyword>
<dbReference type="InterPro" id="IPR027379">
    <property type="entry name" value="CLS_N"/>
</dbReference>
<reference evidence="11" key="2">
    <citation type="journal article" date="2019" name="Int. J. Syst. Evol. Microbiol.">
        <title>The Global Catalogue of Microorganisms (GCM) 10K type strain sequencing project: providing services to taxonomists for standard genome sequencing and annotation.</title>
        <authorList>
            <consortium name="The Broad Institute Genomics Platform"/>
            <consortium name="The Broad Institute Genome Sequencing Center for Infectious Disease"/>
            <person name="Wu L."/>
            <person name="Ma J."/>
        </authorList>
    </citation>
    <scope>NUCLEOTIDE SEQUENCE [LARGE SCALE GENOMIC DNA]</scope>
    <source>
        <strain evidence="11">CGMCC 4.5581</strain>
    </source>
</reference>
<comment type="subcellular location">
    <subcellularLocation>
        <location evidence="1">Cell membrane</location>
        <topology evidence="1">Multi-pass membrane protein</topology>
    </subcellularLocation>
</comment>
<evidence type="ECO:0000256" key="2">
    <source>
        <dbReference type="ARBA" id="ARBA00022475"/>
    </source>
</evidence>
<evidence type="ECO:0000259" key="7">
    <source>
        <dbReference type="Pfam" id="PF13396"/>
    </source>
</evidence>
<keyword evidence="3 6" id="KW-0812">Transmembrane</keyword>
<organism evidence="9 10">
    <name type="scientific">Modestobacter marinus</name>
    <dbReference type="NCBI Taxonomy" id="477641"/>
    <lineage>
        <taxon>Bacteria</taxon>
        <taxon>Bacillati</taxon>
        <taxon>Actinomycetota</taxon>
        <taxon>Actinomycetes</taxon>
        <taxon>Geodermatophilales</taxon>
        <taxon>Geodermatophilaceae</taxon>
        <taxon>Modestobacter</taxon>
    </lineage>
</organism>
<evidence type="ECO:0000313" key="11">
    <source>
        <dbReference type="Proteomes" id="UP000648663"/>
    </source>
</evidence>
<name>A0A846LM35_9ACTN</name>
<evidence type="ECO:0000256" key="6">
    <source>
        <dbReference type="SAM" id="Phobius"/>
    </source>
</evidence>
<keyword evidence="2" id="KW-1003">Cell membrane</keyword>
<keyword evidence="5 6" id="KW-0472">Membrane</keyword>
<evidence type="ECO:0000313" key="9">
    <source>
        <dbReference type="EMBL" id="NIH68537.1"/>
    </source>
</evidence>
<evidence type="ECO:0000256" key="3">
    <source>
        <dbReference type="ARBA" id="ARBA00022692"/>
    </source>
</evidence>